<dbReference type="EMBL" id="LNQE01001895">
    <property type="protein sequence ID" value="KUG03060.1"/>
    <property type="molecule type" value="Genomic_DNA"/>
</dbReference>
<sequence length="229" mass="26071">MQWIPEYKEDVARVERFNFLSRFTHWGHTVTFLLCLFTGLALFLDGADWLAAIFGGYGGANLVHRIAAVVMTIVIVIFVVGNFKVLIAWIKDILRFGMNDIKFLMLFPFEFLGFKVKVPPQTKFNGGEKGNSMVTPTAVIFLILSGYIMWFPAIFPAGLVRLAYPIHDISMVLATMMVCMHGYLGSFHPGSGESFWGMWKGTVREDWAEHHHKIWYDENYGDKKASSDE</sequence>
<dbReference type="PANTHER" id="PTHR30074:SF6">
    <property type="entry name" value="FORMATE DEHYDROGENASE GAMMA SUBUNIT"/>
    <property type="match status" value="1"/>
</dbReference>
<evidence type="ECO:0000313" key="8">
    <source>
        <dbReference type="EMBL" id="KUG03060.1"/>
    </source>
</evidence>
<evidence type="ECO:0000259" key="7">
    <source>
        <dbReference type="Pfam" id="PF01292"/>
    </source>
</evidence>
<evidence type="ECO:0000256" key="4">
    <source>
        <dbReference type="ARBA" id="ARBA00022989"/>
    </source>
</evidence>
<evidence type="ECO:0000256" key="2">
    <source>
        <dbReference type="ARBA" id="ARBA00022475"/>
    </source>
</evidence>
<dbReference type="InterPro" id="IPR016174">
    <property type="entry name" value="Di-haem_cyt_TM"/>
</dbReference>
<keyword evidence="4 6" id="KW-1133">Transmembrane helix</keyword>
<dbReference type="PANTHER" id="PTHR30074">
    <property type="entry name" value="FORMATE DEHYDROGENASE, NITRATE-INDUCIBLE, CYTOCHROME B556 FDN SUBUNIT"/>
    <property type="match status" value="1"/>
</dbReference>
<evidence type="ECO:0000256" key="1">
    <source>
        <dbReference type="ARBA" id="ARBA00004651"/>
    </source>
</evidence>
<protein>
    <submittedName>
        <fullName evidence="8">Formate dehydrogenase o gamma subunit</fullName>
        <ecNumber evidence="8">1.2.1.2</ecNumber>
    </submittedName>
</protein>
<name>A0A0W8E379_9ZZZZ</name>
<evidence type="ECO:0000256" key="6">
    <source>
        <dbReference type="SAM" id="Phobius"/>
    </source>
</evidence>
<dbReference type="AlphaFoldDB" id="A0A0W8E379"/>
<keyword evidence="3 6" id="KW-0812">Transmembrane</keyword>
<feature type="transmembrane region" description="Helical" evidence="6">
    <location>
        <begin position="64"/>
        <end position="89"/>
    </location>
</feature>
<feature type="transmembrane region" description="Helical" evidence="6">
    <location>
        <begin position="138"/>
        <end position="159"/>
    </location>
</feature>
<keyword evidence="5 6" id="KW-0472">Membrane</keyword>
<feature type="transmembrane region" description="Helical" evidence="6">
    <location>
        <begin position="171"/>
        <end position="190"/>
    </location>
</feature>
<accession>A0A0W8E379</accession>
<dbReference type="InterPro" id="IPR011577">
    <property type="entry name" value="Cyt_b561_bac/Ni-Hgenase"/>
</dbReference>
<keyword evidence="2" id="KW-1003">Cell membrane</keyword>
<dbReference type="Gene3D" id="1.20.950.20">
    <property type="entry name" value="Transmembrane di-heme cytochromes, Chain C"/>
    <property type="match status" value="1"/>
</dbReference>
<gene>
    <name evidence="8" type="ORF">ASZ90_019521</name>
</gene>
<dbReference type="GO" id="GO:0022904">
    <property type="term" value="P:respiratory electron transport chain"/>
    <property type="evidence" value="ECO:0007669"/>
    <property type="project" value="InterPro"/>
</dbReference>
<dbReference type="InterPro" id="IPR051817">
    <property type="entry name" value="FDH_cytochrome_b556_subunit"/>
</dbReference>
<comment type="subcellular location">
    <subcellularLocation>
        <location evidence="1">Cell membrane</location>
        <topology evidence="1">Multi-pass membrane protein</topology>
    </subcellularLocation>
</comment>
<dbReference type="GO" id="GO:0009326">
    <property type="term" value="C:formate dehydrogenase complex"/>
    <property type="evidence" value="ECO:0007669"/>
    <property type="project" value="TreeGrafter"/>
</dbReference>
<evidence type="ECO:0000256" key="3">
    <source>
        <dbReference type="ARBA" id="ARBA00022692"/>
    </source>
</evidence>
<dbReference type="Pfam" id="PF01292">
    <property type="entry name" value="Ni_hydr_CYTB"/>
    <property type="match status" value="1"/>
</dbReference>
<feature type="domain" description="Cytochrome b561 bacterial/Ni-hydrogenase" evidence="7">
    <location>
        <begin position="16"/>
        <end position="201"/>
    </location>
</feature>
<evidence type="ECO:0000256" key="5">
    <source>
        <dbReference type="ARBA" id="ARBA00023136"/>
    </source>
</evidence>
<dbReference type="SUPFAM" id="SSF81342">
    <property type="entry name" value="Transmembrane di-heme cytochromes"/>
    <property type="match status" value="1"/>
</dbReference>
<dbReference type="GO" id="GO:0036397">
    <property type="term" value="F:formate dehydrogenase (quinone) activity"/>
    <property type="evidence" value="ECO:0007669"/>
    <property type="project" value="TreeGrafter"/>
</dbReference>
<comment type="caution">
    <text evidence="8">The sequence shown here is derived from an EMBL/GenBank/DDBJ whole genome shotgun (WGS) entry which is preliminary data.</text>
</comment>
<proteinExistence type="predicted"/>
<reference evidence="8" key="1">
    <citation type="journal article" date="2015" name="Proc. Natl. Acad. Sci. U.S.A.">
        <title>Networks of energetic and metabolic interactions define dynamics in microbial communities.</title>
        <authorList>
            <person name="Embree M."/>
            <person name="Liu J.K."/>
            <person name="Al-Bassam M.M."/>
            <person name="Zengler K."/>
        </authorList>
    </citation>
    <scope>NUCLEOTIDE SEQUENCE</scope>
</reference>
<feature type="transmembrane region" description="Helical" evidence="6">
    <location>
        <begin position="23"/>
        <end position="44"/>
    </location>
</feature>
<dbReference type="EC" id="1.2.1.2" evidence="8"/>
<dbReference type="GO" id="GO:0005886">
    <property type="term" value="C:plasma membrane"/>
    <property type="evidence" value="ECO:0007669"/>
    <property type="project" value="UniProtKB-SubCell"/>
</dbReference>
<keyword evidence="8" id="KW-0560">Oxidoreductase</keyword>
<dbReference type="GO" id="GO:0009061">
    <property type="term" value="P:anaerobic respiration"/>
    <property type="evidence" value="ECO:0007669"/>
    <property type="project" value="TreeGrafter"/>
</dbReference>
<dbReference type="GO" id="GO:0015944">
    <property type="term" value="P:formate oxidation"/>
    <property type="evidence" value="ECO:0007669"/>
    <property type="project" value="TreeGrafter"/>
</dbReference>
<dbReference type="GO" id="GO:0009055">
    <property type="term" value="F:electron transfer activity"/>
    <property type="evidence" value="ECO:0007669"/>
    <property type="project" value="InterPro"/>
</dbReference>
<organism evidence="8">
    <name type="scientific">hydrocarbon metagenome</name>
    <dbReference type="NCBI Taxonomy" id="938273"/>
    <lineage>
        <taxon>unclassified sequences</taxon>
        <taxon>metagenomes</taxon>
        <taxon>ecological metagenomes</taxon>
    </lineage>
</organism>